<dbReference type="GO" id="GO:0046872">
    <property type="term" value="F:metal ion binding"/>
    <property type="evidence" value="ECO:0007669"/>
    <property type="project" value="UniProtKB-KW"/>
</dbReference>
<dbReference type="Gene3D" id="3.90.950.10">
    <property type="match status" value="1"/>
</dbReference>
<evidence type="ECO:0000313" key="14">
    <source>
        <dbReference type="Proteomes" id="UP000625804"/>
    </source>
</evidence>
<feature type="domain" description="Non-canonical purine NTP phosphatase/PRRC1" evidence="12">
    <location>
        <begin position="6"/>
        <end position="158"/>
    </location>
</feature>
<keyword evidence="7" id="KW-0546">Nucleotide metabolism</keyword>
<dbReference type="PANTHER" id="PTHR34699:SF2">
    <property type="entry name" value="NON-CANONICAL PURINE NTP PHOSPHATASE_PRRC1 DOMAIN-CONTAINING PROTEIN"/>
    <property type="match status" value="1"/>
</dbReference>
<comment type="catalytic activity">
    <reaction evidence="11">
        <text>XTP + H2O = XDP + phosphate + H(+)</text>
        <dbReference type="Rhea" id="RHEA:28406"/>
        <dbReference type="ChEBI" id="CHEBI:15377"/>
        <dbReference type="ChEBI" id="CHEBI:15378"/>
        <dbReference type="ChEBI" id="CHEBI:43474"/>
        <dbReference type="ChEBI" id="CHEBI:59884"/>
        <dbReference type="ChEBI" id="CHEBI:61314"/>
        <dbReference type="EC" id="3.6.1.73"/>
    </reaction>
</comment>
<dbReference type="GO" id="GO:0000166">
    <property type="term" value="F:nucleotide binding"/>
    <property type="evidence" value="ECO:0007669"/>
    <property type="project" value="UniProtKB-KW"/>
</dbReference>
<dbReference type="GO" id="GO:0103023">
    <property type="term" value="F:ITPase activity"/>
    <property type="evidence" value="ECO:0007669"/>
    <property type="project" value="UniProtKB-EC"/>
</dbReference>
<evidence type="ECO:0000256" key="8">
    <source>
        <dbReference type="ARBA" id="ARBA00023211"/>
    </source>
</evidence>
<dbReference type="GO" id="GO:0009117">
    <property type="term" value="P:nucleotide metabolic process"/>
    <property type="evidence" value="ECO:0007669"/>
    <property type="project" value="UniProtKB-KW"/>
</dbReference>
<evidence type="ECO:0000256" key="2">
    <source>
        <dbReference type="ARBA" id="ARBA00001946"/>
    </source>
</evidence>
<dbReference type="SUPFAM" id="SSF52972">
    <property type="entry name" value="ITPase-like"/>
    <property type="match status" value="1"/>
</dbReference>
<evidence type="ECO:0000256" key="7">
    <source>
        <dbReference type="ARBA" id="ARBA00023080"/>
    </source>
</evidence>
<dbReference type="InterPro" id="IPR050299">
    <property type="entry name" value="YjjX_NTPase"/>
</dbReference>
<proteinExistence type="predicted"/>
<reference evidence="13" key="1">
    <citation type="submission" date="2020-06" db="EMBL/GenBank/DDBJ databases">
        <title>A novel thermopfilic bacterium from Erzurum, Turkey.</title>
        <authorList>
            <person name="Adiguzel A."/>
            <person name="Ay H."/>
            <person name="Baltaci M.O."/>
        </authorList>
    </citation>
    <scope>NUCLEOTIDE SEQUENCE</scope>
    <source>
        <strain evidence="13">P2</strain>
    </source>
</reference>
<dbReference type="PANTHER" id="PTHR34699">
    <property type="match status" value="1"/>
</dbReference>
<accession>A0A8J8GCB7</accession>
<protein>
    <recommendedName>
        <fullName evidence="9">inosine/xanthosine triphosphatase</fullName>
        <ecNumber evidence="9">3.6.1.73</ecNumber>
    </recommendedName>
</protein>
<dbReference type="EC" id="3.6.1.73" evidence="9"/>
<evidence type="ECO:0000313" key="13">
    <source>
        <dbReference type="EMBL" id="NSL51330.1"/>
    </source>
</evidence>
<organism evidence="13 14">
    <name type="scientific">Calidifontibacillus erzurumensis</name>
    <dbReference type="NCBI Taxonomy" id="2741433"/>
    <lineage>
        <taxon>Bacteria</taxon>
        <taxon>Bacillati</taxon>
        <taxon>Bacillota</taxon>
        <taxon>Bacilli</taxon>
        <taxon>Bacillales</taxon>
        <taxon>Bacillaceae</taxon>
        <taxon>Calidifontibacillus/Schinkia group</taxon>
        <taxon>Calidifontibacillus</taxon>
    </lineage>
</organism>
<dbReference type="InterPro" id="IPR029001">
    <property type="entry name" value="ITPase-like_fam"/>
</dbReference>
<comment type="cofactor">
    <cofactor evidence="1">
        <name>Mn(2+)</name>
        <dbReference type="ChEBI" id="CHEBI:29035"/>
    </cofactor>
</comment>
<dbReference type="InterPro" id="IPR026533">
    <property type="entry name" value="NTPase/PRRC1"/>
</dbReference>
<evidence type="ECO:0000259" key="12">
    <source>
        <dbReference type="Pfam" id="PF01931"/>
    </source>
</evidence>
<evidence type="ECO:0000256" key="9">
    <source>
        <dbReference type="ARBA" id="ARBA00038901"/>
    </source>
</evidence>
<keyword evidence="8" id="KW-0464">Manganese</keyword>
<dbReference type="RefSeq" id="WP_173730534.1">
    <property type="nucleotide sequence ID" value="NZ_JABTTE010000005.1"/>
</dbReference>
<keyword evidence="6" id="KW-0460">Magnesium</keyword>
<evidence type="ECO:0000256" key="10">
    <source>
        <dbReference type="ARBA" id="ARBA00048174"/>
    </source>
</evidence>
<dbReference type="EMBL" id="JABTTE010000005">
    <property type="protein sequence ID" value="NSL51330.1"/>
    <property type="molecule type" value="Genomic_DNA"/>
</dbReference>
<gene>
    <name evidence="13" type="ORF">HR057_06035</name>
</gene>
<evidence type="ECO:0000256" key="11">
    <source>
        <dbReference type="ARBA" id="ARBA00048781"/>
    </source>
</evidence>
<evidence type="ECO:0000256" key="4">
    <source>
        <dbReference type="ARBA" id="ARBA00022741"/>
    </source>
</evidence>
<comment type="caution">
    <text evidence="13">The sequence shown here is derived from an EMBL/GenBank/DDBJ whole genome shotgun (WGS) entry which is preliminary data.</text>
</comment>
<dbReference type="NCBIfam" id="NF002850">
    <property type="entry name" value="PRK03114.1"/>
    <property type="match status" value="1"/>
</dbReference>
<keyword evidence="3" id="KW-0479">Metal-binding</keyword>
<dbReference type="Proteomes" id="UP000625804">
    <property type="component" value="Unassembled WGS sequence"/>
</dbReference>
<evidence type="ECO:0000256" key="6">
    <source>
        <dbReference type="ARBA" id="ARBA00022842"/>
    </source>
</evidence>
<dbReference type="Pfam" id="PF01931">
    <property type="entry name" value="NTPase_I-T"/>
    <property type="match status" value="1"/>
</dbReference>
<keyword evidence="4" id="KW-0547">Nucleotide-binding</keyword>
<sequence length="176" mass="18996">MKIAVGSKNKTKIGAVANVLASETNEIVAVDVPSGVSLQPFSDEETLLGAKNRAHRALFETNSDIGIGLEGGVMETKEGMLLCNWGALKLKDGTEFIASGARILLPEDVARGLRNGFELSEVMEEYTAKHDVRSKEGAIGVFTNNLVQREEMFTHIVKLLVGQYLFASQKVSEGGK</sequence>
<evidence type="ECO:0000256" key="3">
    <source>
        <dbReference type="ARBA" id="ARBA00022723"/>
    </source>
</evidence>
<evidence type="ECO:0000256" key="1">
    <source>
        <dbReference type="ARBA" id="ARBA00001936"/>
    </source>
</evidence>
<keyword evidence="5" id="KW-0378">Hydrolase</keyword>
<evidence type="ECO:0000256" key="5">
    <source>
        <dbReference type="ARBA" id="ARBA00022801"/>
    </source>
</evidence>
<comment type="cofactor">
    <cofactor evidence="2">
        <name>Mg(2+)</name>
        <dbReference type="ChEBI" id="CHEBI:18420"/>
    </cofactor>
</comment>
<keyword evidence="14" id="KW-1185">Reference proteome</keyword>
<dbReference type="AlphaFoldDB" id="A0A8J8GCB7"/>
<comment type="catalytic activity">
    <reaction evidence="10">
        <text>ITP + H2O = IDP + phosphate + H(+)</text>
        <dbReference type="Rhea" id="RHEA:28330"/>
        <dbReference type="ChEBI" id="CHEBI:15377"/>
        <dbReference type="ChEBI" id="CHEBI:15378"/>
        <dbReference type="ChEBI" id="CHEBI:43474"/>
        <dbReference type="ChEBI" id="CHEBI:58280"/>
        <dbReference type="ChEBI" id="CHEBI:61402"/>
        <dbReference type="EC" id="3.6.1.73"/>
    </reaction>
</comment>
<name>A0A8J8GCB7_9BACI</name>